<dbReference type="GO" id="GO:0016491">
    <property type="term" value="F:oxidoreductase activity"/>
    <property type="evidence" value="ECO:0007669"/>
    <property type="project" value="InterPro"/>
</dbReference>
<dbReference type="InterPro" id="IPR002937">
    <property type="entry name" value="Amino_oxidase"/>
</dbReference>
<name>A0AAE9ZCD2_9PROT</name>
<evidence type="ECO:0000256" key="2">
    <source>
        <dbReference type="ARBA" id="ARBA00038825"/>
    </source>
</evidence>
<keyword evidence="6" id="KW-1185">Reference proteome</keyword>
<dbReference type="InterPro" id="IPR036188">
    <property type="entry name" value="FAD/NAD-bd_sf"/>
</dbReference>
<evidence type="ECO:0000256" key="1">
    <source>
        <dbReference type="ARBA" id="ARBA00037217"/>
    </source>
</evidence>
<dbReference type="Gene3D" id="3.50.50.60">
    <property type="entry name" value="FAD/NAD(P)-binding domain"/>
    <property type="match status" value="2"/>
</dbReference>
<evidence type="ECO:0000313" key="5">
    <source>
        <dbReference type="EMBL" id="WDI32134.1"/>
    </source>
</evidence>
<evidence type="ECO:0000256" key="3">
    <source>
        <dbReference type="ARBA" id="ARBA00040298"/>
    </source>
</evidence>
<dbReference type="SUPFAM" id="SSF51905">
    <property type="entry name" value="FAD/NAD(P)-binding domain"/>
    <property type="match status" value="1"/>
</dbReference>
<feature type="domain" description="Amine oxidase" evidence="4">
    <location>
        <begin position="36"/>
        <end position="314"/>
    </location>
</feature>
<comment type="subunit">
    <text evidence="2">Interacts with COX5B; this interaction may contribute to localize PYROXD2 to the inner face of the inner mitochondrial membrane.</text>
</comment>
<dbReference type="AlphaFoldDB" id="A0AAE9ZCD2"/>
<sequence length="535" mass="56862">MQNSANNQSAQPEQSQQTGRIEGGIDAIVIGGSADGLAAAAYLGKAGLHTVLVGAGKELGGRIVSREIAGGIEIVDGEHLVTQLDPDVIADLDLYRHGLSFAARRLDTTYFFSDADALKLDGDLSKSALLSLEDDDDAAALETFIKETLELAHFLRPAFKTVHHADGGLARKALDKLLSSAPRDKAELIEFYLFSAATDVISSRFADGPLKSLLLSEAVFRSGVAPHEPFSFMPYLRKLSGEAAGLQGAVAYPAGGAVAVVTALRRAAQLAKVDMRAATPVRSILIEGDRVAGVMLENGGQLRAPVVIAACDAARAFLKMIGPGKIDIGLQRILAAHRPEFSTGRLHCVLKGVAQDDATRDNLKRRLFYAPSVEEVSEAFLEARAGRVPEKLIIEAIFPGSLDEEAELEGRQVMSVMAHPLPFDVNPDETRREEIRKQILVNIEIFAEGLSDRVEVCDLRLPSDEAVMLGAEASAFAAKSNVMSQWALAAATAQSGRITGFYFCGGEAQIGAGLCCSAARGAAKAALRAYRKGVA</sequence>
<dbReference type="KEGG" id="hfl:PUV54_02875"/>
<dbReference type="EMBL" id="CP118166">
    <property type="protein sequence ID" value="WDI32134.1"/>
    <property type="molecule type" value="Genomic_DNA"/>
</dbReference>
<proteinExistence type="predicted"/>
<gene>
    <name evidence="5" type="ORF">PUV54_02875</name>
</gene>
<accession>A0AAE9ZCD2</accession>
<dbReference type="PANTHER" id="PTHR10668">
    <property type="entry name" value="PHYTOENE DEHYDROGENASE"/>
    <property type="match status" value="1"/>
</dbReference>
<evidence type="ECO:0000259" key="4">
    <source>
        <dbReference type="Pfam" id="PF01593"/>
    </source>
</evidence>
<comment type="function">
    <text evidence="1">Probable oxidoreductase that may play a role as regulator of mitochondrial function.</text>
</comment>
<reference evidence="5" key="1">
    <citation type="submission" date="2023-02" db="EMBL/GenBank/DDBJ databases">
        <title>Genome sequence of Hyphococcus flavus.</title>
        <authorList>
            <person name="Rong J.-C."/>
            <person name="Zhao Q."/>
            <person name="Yi M."/>
            <person name="Wu J.-Y."/>
        </authorList>
    </citation>
    <scope>NUCLEOTIDE SEQUENCE</scope>
    <source>
        <strain evidence="5">MCCC 1K03223</strain>
    </source>
</reference>
<organism evidence="5 6">
    <name type="scientific">Hyphococcus flavus</name>
    <dbReference type="NCBI Taxonomy" id="1866326"/>
    <lineage>
        <taxon>Bacteria</taxon>
        <taxon>Pseudomonadati</taxon>
        <taxon>Pseudomonadota</taxon>
        <taxon>Alphaproteobacteria</taxon>
        <taxon>Parvularculales</taxon>
        <taxon>Parvularculaceae</taxon>
        <taxon>Hyphococcus</taxon>
    </lineage>
</organism>
<evidence type="ECO:0000313" key="6">
    <source>
        <dbReference type="Proteomes" id="UP001214043"/>
    </source>
</evidence>
<protein>
    <recommendedName>
        <fullName evidence="3">Pyridine nucleotide-disulfide oxidoreductase domain-containing protein 2</fullName>
    </recommendedName>
</protein>
<dbReference type="RefSeq" id="WP_274494025.1">
    <property type="nucleotide sequence ID" value="NZ_CP118166.1"/>
</dbReference>
<dbReference type="Pfam" id="PF01593">
    <property type="entry name" value="Amino_oxidase"/>
    <property type="match status" value="1"/>
</dbReference>
<dbReference type="Proteomes" id="UP001214043">
    <property type="component" value="Chromosome"/>
</dbReference>
<dbReference type="PANTHER" id="PTHR10668:SF103">
    <property type="entry name" value="PYRIDINE NUCLEOTIDE-DISULFIDE OXIDOREDUCTASE DOMAIN-CONTAINING PROTEIN 2"/>
    <property type="match status" value="1"/>
</dbReference>